<sequence length="272" mass="32394">MALSRSINTFINLYNSTKSLFSLRTFYSYNTLNISDCHRFRALIPPSAHREIHTSHLNRDLMDFFDDKKNWNANEVKVGRSWKLEELRIKSNGDLHKLWFVLLKEKNMLLTMEHTCKENVRLFPNPERIDKVEESMENLEQVVRERNRAFFQLETGETGERPGKPSVNAFGLNYFHKMSEHLIPKWMNTAWKKKFVFNKPDPYVKTFLSLYREKLWSAKRKEANRQRNHVMQLLKRFPNLDKVALREQYPQVDLEKALRQGKSRGHHGQNTA</sequence>
<dbReference type="InterPro" id="IPR038340">
    <property type="entry name" value="MRP-L47_sf"/>
</dbReference>
<accession>A0A7R9AP87</accession>
<reference evidence="7" key="1">
    <citation type="submission" date="2020-11" db="EMBL/GenBank/DDBJ databases">
        <authorList>
            <person name="Tran Van P."/>
        </authorList>
    </citation>
    <scope>NUCLEOTIDE SEQUENCE</scope>
</reference>
<dbReference type="GO" id="GO:0003735">
    <property type="term" value="F:structural constituent of ribosome"/>
    <property type="evidence" value="ECO:0007669"/>
    <property type="project" value="InterPro"/>
</dbReference>
<evidence type="ECO:0000256" key="3">
    <source>
        <dbReference type="ARBA" id="ARBA00022980"/>
    </source>
</evidence>
<keyword evidence="5" id="KW-0687">Ribonucleoprotein</keyword>
<dbReference type="PANTHER" id="PTHR21183:SF18">
    <property type="entry name" value="LARGE RIBOSOMAL SUBUNIT PROTEIN UL29M"/>
    <property type="match status" value="1"/>
</dbReference>
<dbReference type="GO" id="GO:0005762">
    <property type="term" value="C:mitochondrial large ribosomal subunit"/>
    <property type="evidence" value="ECO:0007669"/>
    <property type="project" value="TreeGrafter"/>
</dbReference>
<keyword evidence="3" id="KW-0689">Ribosomal protein</keyword>
<evidence type="ECO:0000256" key="6">
    <source>
        <dbReference type="ARBA" id="ARBA00035289"/>
    </source>
</evidence>
<gene>
    <name evidence="7" type="ORF">TSIB3V08_LOCUS2099</name>
</gene>
<name>A0A7R9AP87_TIMSH</name>
<protein>
    <recommendedName>
        <fullName evidence="6">Large ribosomal subunit protein uL29m</fullName>
    </recommendedName>
</protein>
<evidence type="ECO:0000256" key="2">
    <source>
        <dbReference type="ARBA" id="ARBA00009254"/>
    </source>
</evidence>
<keyword evidence="4" id="KW-0496">Mitochondrion</keyword>
<dbReference type="Pfam" id="PF06984">
    <property type="entry name" value="MRP-L47"/>
    <property type="match status" value="1"/>
</dbReference>
<dbReference type="PANTHER" id="PTHR21183">
    <property type="entry name" value="RIBOSOMAL PROTEIN L47, MITOCHONDRIAL-RELATED"/>
    <property type="match status" value="1"/>
</dbReference>
<dbReference type="InterPro" id="IPR010729">
    <property type="entry name" value="Ribosomal_uL29_mit"/>
</dbReference>
<dbReference type="AlphaFoldDB" id="A0A7R9AP87"/>
<evidence type="ECO:0000313" key="7">
    <source>
        <dbReference type="EMBL" id="CAD7257850.1"/>
    </source>
</evidence>
<evidence type="ECO:0000256" key="4">
    <source>
        <dbReference type="ARBA" id="ARBA00023128"/>
    </source>
</evidence>
<dbReference type="Gene3D" id="6.10.330.20">
    <property type="match status" value="1"/>
</dbReference>
<evidence type="ECO:0000256" key="5">
    <source>
        <dbReference type="ARBA" id="ARBA00023274"/>
    </source>
</evidence>
<dbReference type="GO" id="GO:0032543">
    <property type="term" value="P:mitochondrial translation"/>
    <property type="evidence" value="ECO:0007669"/>
    <property type="project" value="TreeGrafter"/>
</dbReference>
<comment type="similarity">
    <text evidence="2">Belongs to the universal ribosomal protein uL29 family.</text>
</comment>
<dbReference type="EMBL" id="OC000610">
    <property type="protein sequence ID" value="CAD7257850.1"/>
    <property type="molecule type" value="Genomic_DNA"/>
</dbReference>
<evidence type="ECO:0000256" key="1">
    <source>
        <dbReference type="ARBA" id="ARBA00004173"/>
    </source>
</evidence>
<comment type="subcellular location">
    <subcellularLocation>
        <location evidence="1">Mitochondrion</location>
    </subcellularLocation>
</comment>
<organism evidence="7">
    <name type="scientific">Timema shepardi</name>
    <name type="common">Walking stick</name>
    <dbReference type="NCBI Taxonomy" id="629360"/>
    <lineage>
        <taxon>Eukaryota</taxon>
        <taxon>Metazoa</taxon>
        <taxon>Ecdysozoa</taxon>
        <taxon>Arthropoda</taxon>
        <taxon>Hexapoda</taxon>
        <taxon>Insecta</taxon>
        <taxon>Pterygota</taxon>
        <taxon>Neoptera</taxon>
        <taxon>Polyneoptera</taxon>
        <taxon>Phasmatodea</taxon>
        <taxon>Timematodea</taxon>
        <taxon>Timematoidea</taxon>
        <taxon>Timematidae</taxon>
        <taxon>Timema</taxon>
    </lineage>
</organism>
<proteinExistence type="inferred from homology"/>